<keyword evidence="18" id="KW-1185">Reference proteome</keyword>
<comment type="subcellular location">
    <subcellularLocation>
        <location evidence="1">Mitochondrion outer membrane</location>
        <topology evidence="1">Peripheral membrane protein</topology>
        <orientation evidence="1">Cytoplasmic side</orientation>
    </subcellularLocation>
</comment>
<feature type="compositionally biased region" description="Polar residues" evidence="16">
    <location>
        <begin position="460"/>
        <end position="470"/>
    </location>
</feature>
<feature type="region of interest" description="Disordered" evidence="16">
    <location>
        <begin position="635"/>
        <end position="654"/>
    </location>
</feature>
<comment type="catalytic activity">
    <reaction evidence="13">
        <text>ATP + H2O = ADP + phosphate + H(+)</text>
        <dbReference type="Rhea" id="RHEA:13065"/>
        <dbReference type="ChEBI" id="CHEBI:15377"/>
        <dbReference type="ChEBI" id="CHEBI:15378"/>
        <dbReference type="ChEBI" id="CHEBI:30616"/>
        <dbReference type="ChEBI" id="CHEBI:43474"/>
        <dbReference type="ChEBI" id="CHEBI:456216"/>
        <dbReference type="EC" id="3.6.4.10"/>
    </reaction>
</comment>
<dbReference type="SUPFAM" id="SSF53067">
    <property type="entry name" value="Actin-like ATPase domain"/>
    <property type="match status" value="2"/>
</dbReference>
<feature type="repeat" description="WD" evidence="14">
    <location>
        <begin position="1133"/>
        <end position="1155"/>
    </location>
</feature>
<evidence type="ECO:0000256" key="15">
    <source>
        <dbReference type="SAM" id="Coils"/>
    </source>
</evidence>
<dbReference type="PROSITE" id="PS00678">
    <property type="entry name" value="WD_REPEATS_1"/>
    <property type="match status" value="3"/>
</dbReference>
<evidence type="ECO:0000256" key="10">
    <source>
        <dbReference type="ARBA" id="ARBA00023136"/>
    </source>
</evidence>
<keyword evidence="9" id="KW-0496">Mitochondrion</keyword>
<evidence type="ECO:0000256" key="13">
    <source>
        <dbReference type="ARBA" id="ARBA00048056"/>
    </source>
</evidence>
<feature type="coiled-coil region" evidence="15">
    <location>
        <begin position="826"/>
        <end position="860"/>
    </location>
</feature>
<evidence type="ECO:0000313" key="17">
    <source>
        <dbReference type="EMBL" id="KAJ3512469.1"/>
    </source>
</evidence>
<dbReference type="PANTHER" id="PTHR19855">
    <property type="entry name" value="WD40 REPEAT PROTEIN 12, 37"/>
    <property type="match status" value="1"/>
</dbReference>
<dbReference type="InterPro" id="IPR018181">
    <property type="entry name" value="Heat_shock_70_CS"/>
</dbReference>
<dbReference type="PROSITE" id="PS50294">
    <property type="entry name" value="WD_REPEATS_REGION"/>
    <property type="match status" value="4"/>
</dbReference>
<keyword evidence="6" id="KW-1000">Mitochondrion outer membrane</keyword>
<dbReference type="CDD" id="cd00200">
    <property type="entry name" value="WD40"/>
    <property type="match status" value="1"/>
</dbReference>
<keyword evidence="4" id="KW-0677">Repeat</keyword>
<dbReference type="Gene3D" id="2.130.10.10">
    <property type="entry name" value="YVTN repeat-like/Quinoprotein amine dehydrogenase"/>
    <property type="match status" value="2"/>
</dbReference>
<dbReference type="Proteomes" id="UP001148786">
    <property type="component" value="Unassembled WGS sequence"/>
</dbReference>
<feature type="compositionally biased region" description="Polar residues" evidence="16">
    <location>
        <begin position="874"/>
        <end position="883"/>
    </location>
</feature>
<feature type="repeat" description="WD" evidence="14">
    <location>
        <begin position="909"/>
        <end position="951"/>
    </location>
</feature>
<feature type="compositionally biased region" description="Low complexity" evidence="16">
    <location>
        <begin position="471"/>
        <end position="483"/>
    </location>
</feature>
<keyword evidence="8 15" id="KW-0175">Coiled coil</keyword>
<dbReference type="SUPFAM" id="SSF50978">
    <property type="entry name" value="WD40 repeat-like"/>
    <property type="match status" value="1"/>
</dbReference>
<proteinExistence type="inferred from homology"/>
<evidence type="ECO:0000256" key="16">
    <source>
        <dbReference type="SAM" id="MobiDB-lite"/>
    </source>
</evidence>
<dbReference type="GO" id="GO:0005524">
    <property type="term" value="F:ATP binding"/>
    <property type="evidence" value="ECO:0007669"/>
    <property type="project" value="UniProtKB-KW"/>
</dbReference>
<dbReference type="GO" id="GO:0000266">
    <property type="term" value="P:mitochondrial fission"/>
    <property type="evidence" value="ECO:0007669"/>
    <property type="project" value="TreeGrafter"/>
</dbReference>
<dbReference type="InterPro" id="IPR043129">
    <property type="entry name" value="ATPase_NBD"/>
</dbReference>
<dbReference type="Pfam" id="PF00012">
    <property type="entry name" value="HSP70"/>
    <property type="match status" value="2"/>
</dbReference>
<dbReference type="InterPro" id="IPR020472">
    <property type="entry name" value="WD40_PAC1"/>
</dbReference>
<feature type="repeat" description="WD" evidence="14">
    <location>
        <begin position="1037"/>
        <end position="1076"/>
    </location>
</feature>
<dbReference type="AlphaFoldDB" id="A0A9W8MWU3"/>
<feature type="repeat" description="WD" evidence="14">
    <location>
        <begin position="1156"/>
        <end position="1195"/>
    </location>
</feature>
<evidence type="ECO:0000313" key="18">
    <source>
        <dbReference type="Proteomes" id="UP001148786"/>
    </source>
</evidence>
<gene>
    <name evidence="17" type="ORF">NLJ89_g3501</name>
</gene>
<evidence type="ECO:0000256" key="12">
    <source>
        <dbReference type="ARBA" id="ARBA00038415"/>
    </source>
</evidence>
<dbReference type="Gene3D" id="3.30.420.40">
    <property type="match status" value="4"/>
</dbReference>
<evidence type="ECO:0000256" key="14">
    <source>
        <dbReference type="PROSITE-ProRule" id="PRU00221"/>
    </source>
</evidence>
<protein>
    <recommendedName>
        <fullName evidence="2">non-chaperonin molecular chaperone ATPase</fullName>
        <ecNumber evidence="2">3.6.4.10</ecNumber>
    </recommendedName>
</protein>
<dbReference type="Gene3D" id="6.10.280.220">
    <property type="match status" value="1"/>
</dbReference>
<feature type="repeat" description="WD" evidence="14">
    <location>
        <begin position="1236"/>
        <end position="1267"/>
    </location>
</feature>
<evidence type="ECO:0000256" key="4">
    <source>
        <dbReference type="ARBA" id="ARBA00022737"/>
    </source>
</evidence>
<keyword evidence="10" id="KW-0472">Membrane</keyword>
<feature type="repeat" description="WD" evidence="14">
    <location>
        <begin position="952"/>
        <end position="984"/>
    </location>
</feature>
<dbReference type="InterPro" id="IPR036322">
    <property type="entry name" value="WD40_repeat_dom_sf"/>
</dbReference>
<sequence>MDLSLELAGSFLFCFFSKFAEALFLQIWVPPMLVIYDSAKNTLRSDPKNTVFGAERLIGCQMDEAAVKSDLKHLPSKVTDKNGNPSVNVKYKRENREFISTTHNIKPRRTPAKSLATVLAVLRVLNEPTAAALAYGLGKKGKESKVIVYSLGGGTFDVFLLSIEDGIFGVLATASDNLCGEDFDNRIIDCLAKNHERKTGTDVKKNKRAMGKLKKALENFEELNSDLFKKTMKPVEQVLKDAGVSKDVDEIVLVGGSTRIPKVQQFLKEYFGKEPLKGINPDEVVAYGAVLAGVKGRNLPPAHGASQPACLSSAHLNNDVMHVMVPTASSSAFTNSVALFPNSLSPLTVHAKLCFYRIVLLATLFISSCYWQPFPIDSPLTTPWADNITTFSDALNATLSSNYTRPLPPVMRAADRCWCDFSGGGLFEPFNVSRWEYNSVRRLSRELIRQTKAAEKAAQDTPQEAPQSGISTEVLTPTPTPSTLNPENIWWRLFHRPTPSTSSADAIINHPATAMSSRQPATTTEQRTQVVSTAESMAQLPLLRKRYDLRPCCPDFYLSMGSESRGRSTEQRRQKARVGADRPVTEGASTSSNGLSKLEIVQKTLMAPFTHKKADSTRILSDLAPVIMTPRMMNSAATVSSKPRASVGGPSMSSSRLDFATLGRAPLRLGLGSKRITSGDLQIFEAAEELLEAEIPEPTGAASNFSLLRGFNATIPSSEQSKTRRRQMRNVDTPRLGLKKLGMSARGLLADDEDEGQSVASEDDVVVVRKTIPGQKKKGRESLSTAKKLGVEELTRQTQEIMRDKENIHVRKSLVNSEIEEITHKIHALDGIRAKLEQDLLKLQEDELELDDELEGVKERMKFEQASSRPADPSVQNLHLPQSSRRRKGPAFLPSEHDELPPGVAFMTLESHTTPIIALDFSEPYGTLVSASQEDAQPRVWDLLSGEEIGRLRGHIGAVHCLQVEDHVCLTGGADGNVRLWDLRRVDDDDGWGEGMVHLSNVQEEDEDGDESQPTNGIRPSSEQPSADKESACARLLEGHTQAVTALYFEDECLVTGASDKTLRQWDLTTGQCVMTMDILWAISHPPTGNLSASLATQSFPGSFAVQTPPYADGTRDIYEDFVGGVQFWGYGLVSGSGDGAVRMWDMRTGQAHRTLLGHTGPVTCLQFDEIHIASGSLDKTLKVWDLRTGGIFETIQFDHAVTGLQFDTRKIIAATGENGIKIYNRTSSQQSTLLTNGHTRPVERLRYMDRYLVTGGRDAKVKIWSL</sequence>
<dbReference type="GO" id="GO:0140662">
    <property type="term" value="F:ATP-dependent protein folding chaperone"/>
    <property type="evidence" value="ECO:0007669"/>
    <property type="project" value="InterPro"/>
</dbReference>
<keyword evidence="11" id="KW-0143">Chaperone</keyword>
<dbReference type="OrthoDB" id="496at2759"/>
<feature type="region of interest" description="Disordered" evidence="16">
    <location>
        <begin position="861"/>
        <end position="900"/>
    </location>
</feature>
<dbReference type="GO" id="GO:0005741">
    <property type="term" value="C:mitochondrial outer membrane"/>
    <property type="evidence" value="ECO:0007669"/>
    <property type="project" value="UniProtKB-SubCell"/>
</dbReference>
<dbReference type="PRINTS" id="PR00320">
    <property type="entry name" value="GPROTEINBRPT"/>
</dbReference>
<evidence type="ECO:0000256" key="3">
    <source>
        <dbReference type="ARBA" id="ARBA00022574"/>
    </source>
</evidence>
<dbReference type="InterPro" id="IPR019775">
    <property type="entry name" value="WD40_repeat_CS"/>
</dbReference>
<dbReference type="EMBL" id="JANKHO010000255">
    <property type="protein sequence ID" value="KAJ3512469.1"/>
    <property type="molecule type" value="Genomic_DNA"/>
</dbReference>
<dbReference type="InterPro" id="IPR013126">
    <property type="entry name" value="Hsp_70_fam"/>
</dbReference>
<dbReference type="InterPro" id="IPR015943">
    <property type="entry name" value="WD40/YVTN_repeat-like_dom_sf"/>
</dbReference>
<dbReference type="Pfam" id="PF00400">
    <property type="entry name" value="WD40"/>
    <property type="match status" value="4"/>
</dbReference>
<dbReference type="PROSITE" id="PS50082">
    <property type="entry name" value="WD_REPEATS_2"/>
    <property type="match status" value="6"/>
</dbReference>
<name>A0A9W8MWU3_9AGAR</name>
<comment type="similarity">
    <text evidence="12">Belongs to the WD repeat MDV1/CAF4 family.</text>
</comment>
<dbReference type="Gene3D" id="3.90.640.10">
    <property type="entry name" value="Actin, Chain A, domain 4"/>
    <property type="match status" value="2"/>
</dbReference>
<keyword evidence="7" id="KW-0067">ATP-binding</keyword>
<evidence type="ECO:0000256" key="8">
    <source>
        <dbReference type="ARBA" id="ARBA00023054"/>
    </source>
</evidence>
<accession>A0A9W8MWU3</accession>
<evidence type="ECO:0000256" key="1">
    <source>
        <dbReference type="ARBA" id="ARBA00004570"/>
    </source>
</evidence>
<evidence type="ECO:0000256" key="6">
    <source>
        <dbReference type="ARBA" id="ARBA00022787"/>
    </source>
</evidence>
<evidence type="ECO:0000256" key="2">
    <source>
        <dbReference type="ARBA" id="ARBA00012554"/>
    </source>
</evidence>
<feature type="region of interest" description="Disordered" evidence="16">
    <location>
        <begin position="1000"/>
        <end position="1031"/>
    </location>
</feature>
<dbReference type="PANTHER" id="PTHR19855:SF28">
    <property type="entry name" value="CCR4-ASSOCIATED FACTOR 4"/>
    <property type="match status" value="1"/>
</dbReference>
<evidence type="ECO:0000256" key="9">
    <source>
        <dbReference type="ARBA" id="ARBA00023128"/>
    </source>
</evidence>
<feature type="compositionally biased region" description="Basic and acidic residues" evidence="16">
    <location>
        <begin position="564"/>
        <end position="584"/>
    </location>
</feature>
<keyword evidence="5" id="KW-0547">Nucleotide-binding</keyword>
<feature type="region of interest" description="Disordered" evidence="16">
    <location>
        <begin position="453"/>
        <end position="483"/>
    </location>
</feature>
<dbReference type="SMART" id="SM00320">
    <property type="entry name" value="WD40"/>
    <property type="match status" value="7"/>
</dbReference>
<feature type="region of interest" description="Disordered" evidence="16">
    <location>
        <begin position="558"/>
        <end position="595"/>
    </location>
</feature>
<dbReference type="PROSITE" id="PS01036">
    <property type="entry name" value="HSP70_3"/>
    <property type="match status" value="1"/>
</dbReference>
<organism evidence="17 18">
    <name type="scientific">Agrocybe chaxingu</name>
    <dbReference type="NCBI Taxonomy" id="84603"/>
    <lineage>
        <taxon>Eukaryota</taxon>
        <taxon>Fungi</taxon>
        <taxon>Dikarya</taxon>
        <taxon>Basidiomycota</taxon>
        <taxon>Agaricomycotina</taxon>
        <taxon>Agaricomycetes</taxon>
        <taxon>Agaricomycetidae</taxon>
        <taxon>Agaricales</taxon>
        <taxon>Agaricineae</taxon>
        <taxon>Strophariaceae</taxon>
        <taxon>Agrocybe</taxon>
    </lineage>
</organism>
<evidence type="ECO:0000256" key="5">
    <source>
        <dbReference type="ARBA" id="ARBA00022741"/>
    </source>
</evidence>
<comment type="caution">
    <text evidence="17">The sequence shown here is derived from an EMBL/GenBank/DDBJ whole genome shotgun (WGS) entry which is preliminary data.</text>
</comment>
<evidence type="ECO:0000256" key="7">
    <source>
        <dbReference type="ARBA" id="ARBA00022840"/>
    </source>
</evidence>
<dbReference type="Gene3D" id="3.30.30.30">
    <property type="match status" value="1"/>
</dbReference>
<evidence type="ECO:0000256" key="11">
    <source>
        <dbReference type="ARBA" id="ARBA00023186"/>
    </source>
</evidence>
<dbReference type="GO" id="GO:0016559">
    <property type="term" value="P:peroxisome fission"/>
    <property type="evidence" value="ECO:0007669"/>
    <property type="project" value="TreeGrafter"/>
</dbReference>
<dbReference type="InterPro" id="IPR001680">
    <property type="entry name" value="WD40_rpt"/>
</dbReference>
<dbReference type="FunFam" id="3.30.30.30:FF:000005">
    <property type="entry name" value="Heat shock protein ssb1"/>
    <property type="match status" value="1"/>
</dbReference>
<keyword evidence="3 14" id="KW-0853">WD repeat</keyword>
<feature type="compositionally biased region" description="Polar residues" evidence="16">
    <location>
        <begin position="1012"/>
        <end position="1025"/>
    </location>
</feature>
<dbReference type="EC" id="3.6.4.10" evidence="2"/>
<reference evidence="17" key="1">
    <citation type="submission" date="2022-07" db="EMBL/GenBank/DDBJ databases">
        <title>Genome Sequence of Agrocybe chaxingu.</title>
        <authorList>
            <person name="Buettner E."/>
        </authorList>
    </citation>
    <scope>NUCLEOTIDE SEQUENCE</scope>
    <source>
        <strain evidence="17">MP-N11</strain>
    </source>
</reference>